<organism evidence="1 2">
    <name type="scientific">Ancylostoma duodenale</name>
    <dbReference type="NCBI Taxonomy" id="51022"/>
    <lineage>
        <taxon>Eukaryota</taxon>
        <taxon>Metazoa</taxon>
        <taxon>Ecdysozoa</taxon>
        <taxon>Nematoda</taxon>
        <taxon>Chromadorea</taxon>
        <taxon>Rhabditida</taxon>
        <taxon>Rhabditina</taxon>
        <taxon>Rhabditomorpha</taxon>
        <taxon>Strongyloidea</taxon>
        <taxon>Ancylostomatidae</taxon>
        <taxon>Ancylostomatinae</taxon>
        <taxon>Ancylostoma</taxon>
    </lineage>
</organism>
<sequence length="43" mass="4672">VRGAKRKRRPPASPRQCGVWAAVAARLPPPVVQQLEDRLLIGG</sequence>
<accession>A0A0C2C4G4</accession>
<keyword evidence="2" id="KW-1185">Reference proteome</keyword>
<dbReference type="EMBL" id="KN776917">
    <property type="protein sequence ID" value="KIH44552.1"/>
    <property type="molecule type" value="Genomic_DNA"/>
</dbReference>
<evidence type="ECO:0000313" key="2">
    <source>
        <dbReference type="Proteomes" id="UP000054047"/>
    </source>
</evidence>
<name>A0A0C2C4G4_9BILA</name>
<dbReference type="AlphaFoldDB" id="A0A0C2C4G4"/>
<reference evidence="1 2" key="1">
    <citation type="submission" date="2013-12" db="EMBL/GenBank/DDBJ databases">
        <title>Draft genome of the parsitic nematode Ancylostoma duodenale.</title>
        <authorList>
            <person name="Mitreva M."/>
        </authorList>
    </citation>
    <scope>NUCLEOTIDE SEQUENCE [LARGE SCALE GENOMIC DNA]</scope>
    <source>
        <strain evidence="1 2">Zhejiang</strain>
    </source>
</reference>
<gene>
    <name evidence="1" type="ORF">ANCDUO_25422</name>
</gene>
<protein>
    <submittedName>
        <fullName evidence="1">Uncharacterized protein</fullName>
    </submittedName>
</protein>
<evidence type="ECO:0000313" key="1">
    <source>
        <dbReference type="EMBL" id="KIH44552.1"/>
    </source>
</evidence>
<feature type="non-terminal residue" evidence="1">
    <location>
        <position position="1"/>
    </location>
</feature>
<dbReference type="Proteomes" id="UP000054047">
    <property type="component" value="Unassembled WGS sequence"/>
</dbReference>
<proteinExistence type="predicted"/>